<feature type="compositionally biased region" description="Basic and acidic residues" evidence="1">
    <location>
        <begin position="47"/>
        <end position="63"/>
    </location>
</feature>
<feature type="region of interest" description="Disordered" evidence="1">
    <location>
        <begin position="1"/>
        <end position="198"/>
    </location>
</feature>
<gene>
    <name evidence="3" type="ORF">C7U56_05500</name>
</gene>
<keyword evidence="2" id="KW-0472">Membrane</keyword>
<feature type="compositionally biased region" description="Basic and acidic residues" evidence="1">
    <location>
        <begin position="26"/>
        <end position="40"/>
    </location>
</feature>
<sequence length="366" mass="40752">MKCPKCGQEAVGNFCSNCGTPLVNDTVRREQETVGRKPENSYDDGDSEQRNPARMESDEKKAESGSGSKRNSQEKRSSQSQDAQKREEERRDNERCQSQAQEDARRDREAASRRRQDARRSSSSAKEDKRDAKQQKQMEKRLHALESERERSERQKNRMERSHQRELERQSREAERTRRAAERSEAHTQSDSNDGPSVLDVTAAGVTGVVVLMARVMQAASFLLMAGITWANAKAFRYGGDDLGYIGTMITEENYGLGLYVGIGVFLVLMGAIWCLWILSGKHAGGKVRLQKYDTGRGFIPFIIILVLVLVAGPAAYLMPKNAGSLQPIVDGGYAALEAINANHGFLLFCSIGGAILSFIRKMLLV</sequence>
<evidence type="ECO:0000313" key="4">
    <source>
        <dbReference type="Proteomes" id="UP000241048"/>
    </source>
</evidence>
<organism evidence="3 4">
    <name type="scientific">Clostridium fessum</name>
    <dbReference type="NCBI Taxonomy" id="2126740"/>
    <lineage>
        <taxon>Bacteria</taxon>
        <taxon>Bacillati</taxon>
        <taxon>Bacillota</taxon>
        <taxon>Clostridia</taxon>
        <taxon>Eubacteriales</taxon>
        <taxon>Clostridiaceae</taxon>
        <taxon>Clostridium</taxon>
    </lineage>
</organism>
<keyword evidence="4" id="KW-1185">Reference proteome</keyword>
<dbReference type="Proteomes" id="UP000241048">
    <property type="component" value="Unassembled WGS sequence"/>
</dbReference>
<evidence type="ECO:0008006" key="5">
    <source>
        <dbReference type="Google" id="ProtNLM"/>
    </source>
</evidence>
<keyword evidence="2" id="KW-1133">Transmembrane helix</keyword>
<name>A0A2T3FQ23_9CLOT</name>
<feature type="transmembrane region" description="Helical" evidence="2">
    <location>
        <begin position="339"/>
        <end position="360"/>
    </location>
</feature>
<reference evidence="3 4" key="1">
    <citation type="submission" date="2018-03" db="EMBL/GenBank/DDBJ databases">
        <title>Lachnoclostridium SNUG30386 gen.nov., sp.nov., isolated from human faeces.</title>
        <authorList>
            <person name="Seo B."/>
            <person name="Jeon K."/>
            <person name="Ko G."/>
        </authorList>
    </citation>
    <scope>NUCLEOTIDE SEQUENCE [LARGE SCALE GENOMIC DNA]</scope>
    <source>
        <strain evidence="3 4">SNUG30386</strain>
    </source>
</reference>
<keyword evidence="2" id="KW-0812">Transmembrane</keyword>
<dbReference type="AlphaFoldDB" id="A0A2T3FQ23"/>
<dbReference type="RefSeq" id="WP_107000513.1">
    <property type="nucleotide sequence ID" value="NZ_DBFBUD010000074.1"/>
</dbReference>
<protein>
    <recommendedName>
        <fullName evidence="5">Zinc ribbon domain-containing protein</fullName>
    </recommendedName>
</protein>
<dbReference type="EMBL" id="PYLO01000002">
    <property type="protein sequence ID" value="PST37372.1"/>
    <property type="molecule type" value="Genomic_DNA"/>
</dbReference>
<feature type="transmembrane region" description="Helical" evidence="2">
    <location>
        <begin position="299"/>
        <end position="319"/>
    </location>
</feature>
<proteinExistence type="predicted"/>
<evidence type="ECO:0000313" key="3">
    <source>
        <dbReference type="EMBL" id="PST37372.1"/>
    </source>
</evidence>
<feature type="compositionally biased region" description="Basic and acidic residues" evidence="1">
    <location>
        <begin position="102"/>
        <end position="188"/>
    </location>
</feature>
<feature type="compositionally biased region" description="Basic and acidic residues" evidence="1">
    <location>
        <begin position="71"/>
        <end position="95"/>
    </location>
</feature>
<dbReference type="GeneID" id="79840795"/>
<accession>A0A2T3FQ23</accession>
<evidence type="ECO:0000256" key="2">
    <source>
        <dbReference type="SAM" id="Phobius"/>
    </source>
</evidence>
<evidence type="ECO:0000256" key="1">
    <source>
        <dbReference type="SAM" id="MobiDB-lite"/>
    </source>
</evidence>
<comment type="caution">
    <text evidence="3">The sequence shown here is derived from an EMBL/GenBank/DDBJ whole genome shotgun (WGS) entry which is preliminary data.</text>
</comment>
<feature type="transmembrane region" description="Helical" evidence="2">
    <location>
        <begin position="257"/>
        <end position="279"/>
    </location>
</feature>